<dbReference type="CDD" id="cd07564">
    <property type="entry name" value="nitrilases_CHs"/>
    <property type="match status" value="1"/>
</dbReference>
<dbReference type="STRING" id="454130.A0A0U5G2F4"/>
<dbReference type="PROSITE" id="PS00921">
    <property type="entry name" value="NITRIL_CHT_2"/>
    <property type="match status" value="1"/>
</dbReference>
<feature type="domain" description="CN hydrolase" evidence="6">
    <location>
        <begin position="10"/>
        <end position="284"/>
    </location>
</feature>
<dbReference type="GO" id="GO:0000257">
    <property type="term" value="F:nitrilase activity"/>
    <property type="evidence" value="ECO:0007669"/>
    <property type="project" value="UniProtKB-EC"/>
</dbReference>
<evidence type="ECO:0000256" key="5">
    <source>
        <dbReference type="PROSITE-ProRule" id="PRU10139"/>
    </source>
</evidence>
<dbReference type="InterPro" id="IPR044149">
    <property type="entry name" value="Nitrilases_CHs"/>
</dbReference>
<dbReference type="InterPro" id="IPR000132">
    <property type="entry name" value="Nitrilase/CN_hydratase_CS"/>
</dbReference>
<comment type="similarity">
    <text evidence="1">Belongs to the carbon-nitrogen hydrolase superfamily. Nitrilase family.</text>
</comment>
<comment type="catalytic activity">
    <reaction evidence="3">
        <text>a nitrile + 2 H2O = a carboxylate + NH4(+)</text>
        <dbReference type="Rhea" id="RHEA:21724"/>
        <dbReference type="ChEBI" id="CHEBI:15377"/>
        <dbReference type="ChEBI" id="CHEBI:18379"/>
        <dbReference type="ChEBI" id="CHEBI:28938"/>
        <dbReference type="ChEBI" id="CHEBI:29067"/>
        <dbReference type="EC" id="3.5.5.1"/>
    </reaction>
</comment>
<evidence type="ECO:0000313" key="7">
    <source>
        <dbReference type="EMBL" id="CEL05862.1"/>
    </source>
</evidence>
<dbReference type="PROSITE" id="PS00920">
    <property type="entry name" value="NITRIL_CHT_1"/>
    <property type="match status" value="1"/>
</dbReference>
<reference evidence="8" key="1">
    <citation type="journal article" date="2016" name="Genome Announc.">
        <title>Draft genome sequences of fungus Aspergillus calidoustus.</title>
        <authorList>
            <person name="Horn F."/>
            <person name="Linde J."/>
            <person name="Mattern D.J."/>
            <person name="Walther G."/>
            <person name="Guthke R."/>
            <person name="Scherlach K."/>
            <person name="Martin K."/>
            <person name="Brakhage A.A."/>
            <person name="Petzke L."/>
            <person name="Valiante V."/>
        </authorList>
    </citation>
    <scope>NUCLEOTIDE SEQUENCE [LARGE SCALE GENOMIC DNA]</scope>
    <source>
        <strain evidence="8">SF006504</strain>
    </source>
</reference>
<keyword evidence="8" id="KW-1185">Reference proteome</keyword>
<dbReference type="SUPFAM" id="SSF56317">
    <property type="entry name" value="Carbon-nitrogen hydrolase"/>
    <property type="match status" value="1"/>
</dbReference>
<proteinExistence type="inferred from homology"/>
<evidence type="ECO:0000256" key="2">
    <source>
        <dbReference type="ARBA" id="ARBA00022801"/>
    </source>
</evidence>
<evidence type="ECO:0000313" key="8">
    <source>
        <dbReference type="Proteomes" id="UP000054771"/>
    </source>
</evidence>
<dbReference type="InterPro" id="IPR036526">
    <property type="entry name" value="C-N_Hydrolase_sf"/>
</dbReference>
<keyword evidence="2" id="KW-0378">Hydrolase</keyword>
<dbReference type="PANTHER" id="PTHR46044">
    <property type="entry name" value="NITRILASE"/>
    <property type="match status" value="1"/>
</dbReference>
<dbReference type="PANTHER" id="PTHR46044:SF14">
    <property type="entry name" value="ARYLACETONITRILASE"/>
    <property type="match status" value="1"/>
</dbReference>
<dbReference type="GO" id="GO:0016836">
    <property type="term" value="F:hydro-lyase activity"/>
    <property type="evidence" value="ECO:0007669"/>
    <property type="project" value="UniProtKB-ARBA"/>
</dbReference>
<dbReference type="PROSITE" id="PS50263">
    <property type="entry name" value="CN_HYDROLASE"/>
    <property type="match status" value="1"/>
</dbReference>
<evidence type="ECO:0000256" key="1">
    <source>
        <dbReference type="ARBA" id="ARBA00008129"/>
    </source>
</evidence>
<gene>
    <name evidence="7" type="ORF">ASPCAL06974</name>
</gene>
<feature type="active site" description="Proton acceptor" evidence="5">
    <location>
        <position position="50"/>
    </location>
</feature>
<evidence type="ECO:0000256" key="3">
    <source>
        <dbReference type="ARBA" id="ARBA00036406"/>
    </source>
</evidence>
<organism evidence="7 8">
    <name type="scientific">Aspergillus calidoustus</name>
    <dbReference type="NCBI Taxonomy" id="454130"/>
    <lineage>
        <taxon>Eukaryota</taxon>
        <taxon>Fungi</taxon>
        <taxon>Dikarya</taxon>
        <taxon>Ascomycota</taxon>
        <taxon>Pezizomycotina</taxon>
        <taxon>Eurotiomycetes</taxon>
        <taxon>Eurotiomycetidae</taxon>
        <taxon>Eurotiales</taxon>
        <taxon>Aspergillaceae</taxon>
        <taxon>Aspergillus</taxon>
        <taxon>Aspergillus subgen. Nidulantes</taxon>
    </lineage>
</organism>
<name>A0A0U5G2F4_ASPCI</name>
<dbReference type="OrthoDB" id="10250282at2759"/>
<dbReference type="EMBL" id="CDMC01000005">
    <property type="protein sequence ID" value="CEL05862.1"/>
    <property type="molecule type" value="Genomic_DNA"/>
</dbReference>
<evidence type="ECO:0000259" key="6">
    <source>
        <dbReference type="PROSITE" id="PS50263"/>
    </source>
</evidence>
<dbReference type="Gene3D" id="3.60.110.10">
    <property type="entry name" value="Carbon-nitrogen hydrolase"/>
    <property type="match status" value="1"/>
</dbReference>
<dbReference type="Proteomes" id="UP000054771">
    <property type="component" value="Unassembled WGS sequence"/>
</dbReference>
<dbReference type="EC" id="3.5.5.1" evidence="4"/>
<accession>A0A0U5G2F4</accession>
<dbReference type="InterPro" id="IPR003010">
    <property type="entry name" value="C-N_Hydrolase"/>
</dbReference>
<evidence type="ECO:0000256" key="4">
    <source>
        <dbReference type="ARBA" id="ARBA00039045"/>
    </source>
</evidence>
<dbReference type="Pfam" id="PF00795">
    <property type="entry name" value="CN_hydrolase"/>
    <property type="match status" value="1"/>
</dbReference>
<dbReference type="OMA" id="WYPYFSF"/>
<sequence>MTATALPNKVRVAVTQAEPVWLDLEKTVEKTCTLIAEAAENGAQLVTFPECWIPGYPAWIWARPLDPPLATAYIANSLRVPSEQLTRIQTAAAKHKITVVFGFAENIHSSLYISQAIISSSGELLTTRKKLKPTHMERTIFGDAADADACLRSVVDTPVGRVGALACWEHIQPLLKYHTISQREAIHVAAWPPVSSFDGSAPWSMSAEGTASISQTYAIEAQTFVLHTTAVLTEAGIERMALQSGGLMNKPGGGASAVFAPDGRKISTGIPADQEGIIYADLDFEEPIPLTPHTSPQLATVALEKKVVQPFQTLFAPESPGDTGPTLSVPTLVVLAQFLDPLFHQYFVCFSSVCISGGTIAIENLKGTLA</sequence>
<dbReference type="AlphaFoldDB" id="A0A0U5G2F4"/>
<protein>
    <recommendedName>
        <fullName evidence="4">nitrilase</fullName>
        <ecNumber evidence="4">3.5.5.1</ecNumber>
    </recommendedName>
</protein>